<feature type="non-terminal residue" evidence="3">
    <location>
        <position position="198"/>
    </location>
</feature>
<dbReference type="InterPro" id="IPR052639">
    <property type="entry name" value="TRAIP_ubiq-protein_ligase"/>
</dbReference>
<dbReference type="Proteomes" id="UP001152795">
    <property type="component" value="Unassembled WGS sequence"/>
</dbReference>
<dbReference type="InterPro" id="IPR001841">
    <property type="entry name" value="Znf_RING"/>
</dbReference>
<dbReference type="InterPro" id="IPR013083">
    <property type="entry name" value="Znf_RING/FYVE/PHD"/>
</dbReference>
<sequence>MFRSPCTICTDLLTCDNLAACPCGHVYHNNCLETWYQRSRTCPTCRKSCPTSIKLYFSDVQESASQEDVHTVKNELRKQTALSLEKDAQIKVLHEKVNEMSSRTEEQLCLVRKAQELAENEKLIQESLKKQVQFLTDKTKHIKMLEKKVVSLKTNVERLERFETMLLGTHDEAEDMLRNIGTGSKTVNELASQLIIMK</sequence>
<dbReference type="GO" id="GO:0016567">
    <property type="term" value="P:protein ubiquitination"/>
    <property type="evidence" value="ECO:0007669"/>
    <property type="project" value="TreeGrafter"/>
</dbReference>
<dbReference type="AlphaFoldDB" id="A0A6S7K2J8"/>
<dbReference type="PANTHER" id="PTHR46569:SF1">
    <property type="entry name" value="E3 UBIQUITIN-PROTEIN LIGASE RFWD3-RELATED"/>
    <property type="match status" value="1"/>
</dbReference>
<dbReference type="SMART" id="SM00184">
    <property type="entry name" value="RING"/>
    <property type="match status" value="1"/>
</dbReference>
<dbReference type="GO" id="GO:0031297">
    <property type="term" value="P:replication fork processing"/>
    <property type="evidence" value="ECO:0007669"/>
    <property type="project" value="TreeGrafter"/>
</dbReference>
<keyword evidence="1" id="KW-0863">Zinc-finger</keyword>
<reference evidence="3" key="1">
    <citation type="submission" date="2020-04" db="EMBL/GenBank/DDBJ databases">
        <authorList>
            <person name="Alioto T."/>
            <person name="Alioto T."/>
            <person name="Gomez Garrido J."/>
        </authorList>
    </citation>
    <scope>NUCLEOTIDE SEQUENCE</scope>
    <source>
        <strain evidence="3">A484AB</strain>
    </source>
</reference>
<protein>
    <submittedName>
        <fullName evidence="3">E3 ubiquitin- ligase TRAIP</fullName>
    </submittedName>
</protein>
<keyword evidence="4" id="KW-1185">Reference proteome</keyword>
<organism evidence="3 4">
    <name type="scientific">Paramuricea clavata</name>
    <name type="common">Red gorgonian</name>
    <name type="synonym">Violescent sea-whip</name>
    <dbReference type="NCBI Taxonomy" id="317549"/>
    <lineage>
        <taxon>Eukaryota</taxon>
        <taxon>Metazoa</taxon>
        <taxon>Cnidaria</taxon>
        <taxon>Anthozoa</taxon>
        <taxon>Octocorallia</taxon>
        <taxon>Malacalcyonacea</taxon>
        <taxon>Plexauridae</taxon>
        <taxon>Paramuricea</taxon>
    </lineage>
</organism>
<proteinExistence type="predicted"/>
<dbReference type="Gene3D" id="3.30.40.10">
    <property type="entry name" value="Zinc/RING finger domain, C3HC4 (zinc finger)"/>
    <property type="match status" value="1"/>
</dbReference>
<evidence type="ECO:0000313" key="4">
    <source>
        <dbReference type="Proteomes" id="UP001152795"/>
    </source>
</evidence>
<keyword evidence="2" id="KW-0862">Zinc</keyword>
<name>A0A6S7K2J8_PARCT</name>
<dbReference type="SUPFAM" id="SSF57850">
    <property type="entry name" value="RING/U-box"/>
    <property type="match status" value="1"/>
</dbReference>
<dbReference type="GO" id="GO:0090734">
    <property type="term" value="C:site of DNA damage"/>
    <property type="evidence" value="ECO:0007669"/>
    <property type="project" value="TreeGrafter"/>
</dbReference>
<gene>
    <name evidence="3" type="ORF">PACLA_8A059868</name>
</gene>
<evidence type="ECO:0000313" key="3">
    <source>
        <dbReference type="EMBL" id="CAB4038557.1"/>
    </source>
</evidence>
<dbReference type="EMBL" id="CACRXK020024347">
    <property type="protein sequence ID" value="CAB4038557.1"/>
    <property type="molecule type" value="Genomic_DNA"/>
</dbReference>
<dbReference type="PANTHER" id="PTHR46569">
    <property type="entry name" value="E3 UBIQUITIN-PROTEIN LIGASE TRAIP"/>
    <property type="match status" value="1"/>
</dbReference>
<evidence type="ECO:0000256" key="2">
    <source>
        <dbReference type="ARBA" id="ARBA00022833"/>
    </source>
</evidence>
<keyword evidence="1" id="KW-0479">Metal-binding</keyword>
<dbReference type="GO" id="GO:0005634">
    <property type="term" value="C:nucleus"/>
    <property type="evidence" value="ECO:0007669"/>
    <property type="project" value="TreeGrafter"/>
</dbReference>
<dbReference type="GO" id="GO:0008270">
    <property type="term" value="F:zinc ion binding"/>
    <property type="evidence" value="ECO:0007669"/>
    <property type="project" value="UniProtKB-KW"/>
</dbReference>
<comment type="caution">
    <text evidence="3">The sequence shown here is derived from an EMBL/GenBank/DDBJ whole genome shotgun (WGS) entry which is preliminary data.</text>
</comment>
<dbReference type="GO" id="GO:0061630">
    <property type="term" value="F:ubiquitin protein ligase activity"/>
    <property type="evidence" value="ECO:0007669"/>
    <property type="project" value="TreeGrafter"/>
</dbReference>
<accession>A0A6S7K2J8</accession>
<dbReference type="GO" id="GO:0016874">
    <property type="term" value="F:ligase activity"/>
    <property type="evidence" value="ECO:0007669"/>
    <property type="project" value="UniProtKB-KW"/>
</dbReference>
<keyword evidence="3" id="KW-0436">Ligase</keyword>
<dbReference type="PROSITE" id="PS50089">
    <property type="entry name" value="ZF_RING_2"/>
    <property type="match status" value="1"/>
</dbReference>
<dbReference type="Pfam" id="PF13639">
    <property type="entry name" value="zf-RING_2"/>
    <property type="match status" value="1"/>
</dbReference>
<evidence type="ECO:0000256" key="1">
    <source>
        <dbReference type="ARBA" id="ARBA00022771"/>
    </source>
</evidence>
<dbReference type="OrthoDB" id="8062037at2759"/>